<comment type="caution">
    <text evidence="2">The sequence shown here is derived from an EMBL/GenBank/DDBJ whole genome shotgun (WGS) entry which is preliminary data.</text>
</comment>
<reference evidence="2" key="1">
    <citation type="submission" date="2016-10" db="EMBL/GenBank/DDBJ databases">
        <authorList>
            <person name="Benchimol M."/>
            <person name="Almeida L.G."/>
            <person name="Vasconcelos A.T."/>
            <person name="Perreira-Neves A."/>
            <person name="Rosa I.A."/>
            <person name="Tasca T."/>
            <person name="Bogo M.R."/>
            <person name="de Souza W."/>
        </authorList>
    </citation>
    <scope>NUCLEOTIDE SEQUENCE [LARGE SCALE GENOMIC DNA]</scope>
    <source>
        <strain evidence="2">K</strain>
    </source>
</reference>
<proteinExistence type="predicted"/>
<dbReference type="AlphaFoldDB" id="A0A1J4KIA3"/>
<dbReference type="VEuPathDB" id="TrichDB:TRFO_19915"/>
<sequence>MLGVRLGGKFYCKRCKEGRFVSFASFWAHASAHKLTEKPNKDDLPSMKTLFLQYLQNSGRVSVCEKLCVLCNSTFESEELLENHCWSSHSEILCEWMPCPTVDLSILNENRHVMDAAESFLMKIDGVLFKNNGILCKNCNKRFIDPLSLVNHTLEKHYRIVVSTKEVSKSWHPNPVDELIVCSELFSTGWDKNLTRLFEQVTSIDGKRKVENTFYCEDCSMNLENEVNFRKHCLKNHIIIEPCYYNITANNIPMNIGKL</sequence>
<dbReference type="Proteomes" id="UP000179807">
    <property type="component" value="Unassembled WGS sequence"/>
</dbReference>
<feature type="domain" description="C2H2-type" evidence="1">
    <location>
        <begin position="68"/>
        <end position="89"/>
    </location>
</feature>
<evidence type="ECO:0000313" key="2">
    <source>
        <dbReference type="EMBL" id="OHT10770.1"/>
    </source>
</evidence>
<accession>A0A1J4KIA3</accession>
<dbReference type="RefSeq" id="XP_068363906.1">
    <property type="nucleotide sequence ID" value="XM_068501090.1"/>
</dbReference>
<keyword evidence="3" id="KW-1185">Reference proteome</keyword>
<feature type="domain" description="C2H2-type" evidence="1">
    <location>
        <begin position="216"/>
        <end position="237"/>
    </location>
</feature>
<gene>
    <name evidence="2" type="ORF">TRFO_19915</name>
</gene>
<name>A0A1J4KIA3_9EUKA</name>
<feature type="domain" description="C2H2-type" evidence="1">
    <location>
        <begin position="136"/>
        <end position="157"/>
    </location>
</feature>
<dbReference type="EMBL" id="MLAK01000603">
    <property type="protein sequence ID" value="OHT10770.1"/>
    <property type="molecule type" value="Genomic_DNA"/>
</dbReference>
<dbReference type="PROSITE" id="PS00028">
    <property type="entry name" value="ZINC_FINGER_C2H2_1"/>
    <property type="match status" value="3"/>
</dbReference>
<evidence type="ECO:0000313" key="3">
    <source>
        <dbReference type="Proteomes" id="UP000179807"/>
    </source>
</evidence>
<dbReference type="SMART" id="SM00355">
    <property type="entry name" value="ZnF_C2H2"/>
    <property type="match status" value="4"/>
</dbReference>
<evidence type="ECO:0000259" key="1">
    <source>
        <dbReference type="PROSITE" id="PS00028"/>
    </source>
</evidence>
<organism evidence="2 3">
    <name type="scientific">Tritrichomonas foetus</name>
    <dbReference type="NCBI Taxonomy" id="1144522"/>
    <lineage>
        <taxon>Eukaryota</taxon>
        <taxon>Metamonada</taxon>
        <taxon>Parabasalia</taxon>
        <taxon>Tritrichomonadida</taxon>
        <taxon>Tritrichomonadidae</taxon>
        <taxon>Tritrichomonas</taxon>
    </lineage>
</organism>
<dbReference type="InterPro" id="IPR013087">
    <property type="entry name" value="Znf_C2H2_type"/>
</dbReference>
<dbReference type="GeneID" id="94835794"/>
<protein>
    <recommendedName>
        <fullName evidence="1">C2H2-type domain-containing protein</fullName>
    </recommendedName>
</protein>